<keyword evidence="3 10" id="KW-0663">Pyridoxal phosphate</keyword>
<dbReference type="CDD" id="cd01749">
    <property type="entry name" value="GATase1_PB"/>
    <property type="match status" value="1"/>
</dbReference>
<evidence type="ECO:0000256" key="11">
    <source>
        <dbReference type="PIRSR" id="PIRSR005639-1"/>
    </source>
</evidence>
<dbReference type="GO" id="GO:0042823">
    <property type="term" value="P:pyridoxal phosphate biosynthetic process"/>
    <property type="evidence" value="ECO:0007669"/>
    <property type="project" value="UniProtKB-UniRule"/>
</dbReference>
<comment type="similarity">
    <text evidence="1 10">Belongs to the glutaminase PdxT/SNO family.</text>
</comment>
<feature type="active site" description="Nucleophile" evidence="10 11">
    <location>
        <position position="78"/>
    </location>
</feature>
<feature type="binding site" evidence="10 12">
    <location>
        <begin position="132"/>
        <end position="133"/>
    </location>
    <ligand>
        <name>L-glutamine</name>
        <dbReference type="ChEBI" id="CHEBI:58359"/>
    </ligand>
</feature>
<keyword evidence="2 10" id="KW-0378">Hydrolase</keyword>
<dbReference type="EC" id="4.3.3.6" evidence="10"/>
<dbReference type="AlphaFoldDB" id="A0A6N7XNC2"/>
<dbReference type="GO" id="GO:0005829">
    <property type="term" value="C:cytosol"/>
    <property type="evidence" value="ECO:0007669"/>
    <property type="project" value="TreeGrafter"/>
</dbReference>
<keyword evidence="5 10" id="KW-0456">Lyase</keyword>
<gene>
    <name evidence="10 13" type="primary">pdxT</name>
    <name evidence="13" type="ORF">FYJ65_09190</name>
</gene>
<evidence type="ECO:0000256" key="7">
    <source>
        <dbReference type="ARBA" id="ARBA00049534"/>
    </source>
</evidence>
<dbReference type="Pfam" id="PF01174">
    <property type="entry name" value="SNO"/>
    <property type="match status" value="1"/>
</dbReference>
<reference evidence="13 14" key="1">
    <citation type="submission" date="2019-08" db="EMBL/GenBank/DDBJ databases">
        <title>In-depth cultivation of the pig gut microbiome towards novel bacterial diversity and tailored functional studies.</title>
        <authorList>
            <person name="Wylensek D."/>
            <person name="Hitch T.C.A."/>
            <person name="Clavel T."/>
        </authorList>
    </citation>
    <scope>NUCLEOTIDE SEQUENCE [LARGE SCALE GENOMIC DNA]</scope>
    <source>
        <strain evidence="13 14">WCA-MUC-591-APC-4B</strain>
    </source>
</reference>
<dbReference type="Proteomes" id="UP000469424">
    <property type="component" value="Unassembled WGS sequence"/>
</dbReference>
<evidence type="ECO:0000256" key="9">
    <source>
        <dbReference type="ARBA" id="ARBA00064749"/>
    </source>
</evidence>
<dbReference type="PANTHER" id="PTHR31559">
    <property type="entry name" value="PYRIDOXAL 5'-PHOSPHATE SYNTHASE SUBUNIT SNO"/>
    <property type="match status" value="1"/>
</dbReference>
<dbReference type="EMBL" id="VUNA01000029">
    <property type="protein sequence ID" value="MST71476.1"/>
    <property type="molecule type" value="Genomic_DNA"/>
</dbReference>
<dbReference type="GO" id="GO:0036381">
    <property type="term" value="F:pyridoxal 5'-phosphate synthase (glutamine hydrolysing) activity"/>
    <property type="evidence" value="ECO:0007669"/>
    <property type="project" value="UniProtKB-UniRule"/>
</dbReference>
<accession>A0A6N7XNC2</accession>
<comment type="catalytic activity">
    <reaction evidence="6 10">
        <text>aldehydo-D-ribose 5-phosphate + D-glyceraldehyde 3-phosphate + L-glutamine = pyridoxal 5'-phosphate + L-glutamate + phosphate + 3 H2O + H(+)</text>
        <dbReference type="Rhea" id="RHEA:31507"/>
        <dbReference type="ChEBI" id="CHEBI:15377"/>
        <dbReference type="ChEBI" id="CHEBI:15378"/>
        <dbReference type="ChEBI" id="CHEBI:29985"/>
        <dbReference type="ChEBI" id="CHEBI:43474"/>
        <dbReference type="ChEBI" id="CHEBI:58273"/>
        <dbReference type="ChEBI" id="CHEBI:58359"/>
        <dbReference type="ChEBI" id="CHEBI:59776"/>
        <dbReference type="ChEBI" id="CHEBI:597326"/>
        <dbReference type="EC" id="4.3.3.6"/>
    </reaction>
</comment>
<dbReference type="UniPathway" id="UPA00245"/>
<dbReference type="EC" id="3.5.1.2" evidence="10"/>
<dbReference type="InterPro" id="IPR002161">
    <property type="entry name" value="PdxT/SNO"/>
</dbReference>
<evidence type="ECO:0000256" key="12">
    <source>
        <dbReference type="PIRSR" id="PIRSR005639-2"/>
    </source>
</evidence>
<proteinExistence type="inferred from homology"/>
<name>A0A6N7XNC2_9FIRM</name>
<evidence type="ECO:0000256" key="2">
    <source>
        <dbReference type="ARBA" id="ARBA00022801"/>
    </source>
</evidence>
<dbReference type="SUPFAM" id="SSF52317">
    <property type="entry name" value="Class I glutamine amidotransferase-like"/>
    <property type="match status" value="1"/>
</dbReference>
<dbReference type="InterPro" id="IPR021196">
    <property type="entry name" value="PdxT/SNO_CS"/>
</dbReference>
<dbReference type="InterPro" id="IPR029062">
    <property type="entry name" value="Class_I_gatase-like"/>
</dbReference>
<feature type="active site" description="Charge relay system" evidence="10 11">
    <location>
        <position position="171"/>
    </location>
</feature>
<comment type="caution">
    <text evidence="13">The sequence shown here is derived from an EMBL/GenBank/DDBJ whole genome shotgun (WGS) entry which is preliminary data.</text>
</comment>
<keyword evidence="4 10" id="KW-0315">Glutamine amidotransferase</keyword>
<dbReference type="NCBIfam" id="TIGR03800">
    <property type="entry name" value="PLP_synth_Pdx2"/>
    <property type="match status" value="1"/>
</dbReference>
<evidence type="ECO:0000313" key="13">
    <source>
        <dbReference type="EMBL" id="MST71476.1"/>
    </source>
</evidence>
<dbReference type="RefSeq" id="WP_154555038.1">
    <property type="nucleotide sequence ID" value="NZ_VUNA01000029.1"/>
</dbReference>
<feature type="binding site" evidence="10 12">
    <location>
        <position position="105"/>
    </location>
    <ligand>
        <name>L-glutamine</name>
        <dbReference type="ChEBI" id="CHEBI:58359"/>
    </ligand>
</feature>
<evidence type="ECO:0000256" key="10">
    <source>
        <dbReference type="HAMAP-Rule" id="MF_01615"/>
    </source>
</evidence>
<sequence length="187" mass="20663">MKIGVLAVQGAFIEHRKMLESLGAECVEIRQKADLEGIQGIVLPGGESTVQGKLLHKLDMFGKIQTCIREGLPVLATCAGMILLAQTLYNDPVTHLATLPVTVRRNAYGRQLGSFITDQPVKGIGEFPMVFIRAPYIESVDDSDVEVLATVDDHIVAVRYGNQLGLSFHPEMTEDTRIHEFFLKMIQ</sequence>
<feature type="binding site" evidence="10 12">
    <location>
        <begin position="46"/>
        <end position="48"/>
    </location>
    <ligand>
        <name>L-glutamine</name>
        <dbReference type="ChEBI" id="CHEBI:58359"/>
    </ligand>
</feature>
<dbReference type="GO" id="GO:0008614">
    <property type="term" value="P:pyridoxine metabolic process"/>
    <property type="evidence" value="ECO:0007669"/>
    <property type="project" value="TreeGrafter"/>
</dbReference>
<dbReference type="FunFam" id="3.40.50.880:FF:000010">
    <property type="entry name" value="uncharacterized protein LOC100176842 isoform X2"/>
    <property type="match status" value="1"/>
</dbReference>
<dbReference type="Gene3D" id="3.40.50.880">
    <property type="match status" value="1"/>
</dbReference>
<dbReference type="PROSITE" id="PS51130">
    <property type="entry name" value="PDXT_SNO_2"/>
    <property type="match status" value="1"/>
</dbReference>
<dbReference type="GO" id="GO:0004359">
    <property type="term" value="F:glutaminase activity"/>
    <property type="evidence" value="ECO:0007669"/>
    <property type="project" value="UniProtKB-UniRule"/>
</dbReference>
<dbReference type="GO" id="GO:1903600">
    <property type="term" value="C:glutaminase complex"/>
    <property type="evidence" value="ECO:0007669"/>
    <property type="project" value="TreeGrafter"/>
</dbReference>
<dbReference type="HAMAP" id="MF_01615">
    <property type="entry name" value="PdxT"/>
    <property type="match status" value="1"/>
</dbReference>
<comment type="subunit">
    <text evidence="9 10">In the presence of PdxS, forms a dodecamer of heterodimers. Only shows activity in the heterodimer.</text>
</comment>
<organism evidence="13 14">
    <name type="scientific">Mogibacterium kristiansenii</name>
    <dbReference type="NCBI Taxonomy" id="2606708"/>
    <lineage>
        <taxon>Bacteria</taxon>
        <taxon>Bacillati</taxon>
        <taxon>Bacillota</taxon>
        <taxon>Clostridia</taxon>
        <taxon>Peptostreptococcales</taxon>
        <taxon>Anaerovoracaceae</taxon>
        <taxon>Mogibacterium</taxon>
    </lineage>
</organism>
<dbReference type="GO" id="GO:0006543">
    <property type="term" value="P:L-glutamine catabolic process"/>
    <property type="evidence" value="ECO:0007669"/>
    <property type="project" value="UniProtKB-UniRule"/>
</dbReference>
<keyword evidence="14" id="KW-1185">Reference proteome</keyword>
<dbReference type="PANTHER" id="PTHR31559:SF0">
    <property type="entry name" value="PYRIDOXAL 5'-PHOSPHATE SYNTHASE SUBUNIT SNO1-RELATED"/>
    <property type="match status" value="1"/>
</dbReference>
<comment type="function">
    <text evidence="8 10">Catalyzes the hydrolysis of glutamine to glutamate and ammonia as part of the biosynthesis of pyridoxal 5'-phosphate. The resulting ammonia molecule is channeled to the active site of PdxS.</text>
</comment>
<protein>
    <recommendedName>
        <fullName evidence="10">Pyridoxal 5'-phosphate synthase subunit PdxT</fullName>
        <ecNumber evidence="10">4.3.3.6</ecNumber>
    </recommendedName>
    <alternativeName>
        <fullName evidence="10">Pdx2</fullName>
    </alternativeName>
    <alternativeName>
        <fullName evidence="10">Pyridoxal 5'-phosphate synthase glutaminase subunit</fullName>
        <ecNumber evidence="10">3.5.1.2</ecNumber>
    </alternativeName>
</protein>
<feature type="active site" description="Charge relay system" evidence="10 11">
    <location>
        <position position="169"/>
    </location>
</feature>
<dbReference type="PIRSF" id="PIRSF005639">
    <property type="entry name" value="Glut_amidoT_SNO"/>
    <property type="match status" value="1"/>
</dbReference>
<dbReference type="PROSITE" id="PS51273">
    <property type="entry name" value="GATASE_TYPE_1"/>
    <property type="match status" value="1"/>
</dbReference>
<evidence type="ECO:0000256" key="5">
    <source>
        <dbReference type="ARBA" id="ARBA00023239"/>
    </source>
</evidence>
<evidence type="ECO:0000256" key="3">
    <source>
        <dbReference type="ARBA" id="ARBA00022898"/>
    </source>
</evidence>
<evidence type="ECO:0000313" key="14">
    <source>
        <dbReference type="Proteomes" id="UP000469424"/>
    </source>
</evidence>
<evidence type="ECO:0000256" key="1">
    <source>
        <dbReference type="ARBA" id="ARBA00008345"/>
    </source>
</evidence>
<comment type="pathway">
    <text evidence="10">Cofactor biosynthesis; pyridoxal 5'-phosphate biosynthesis.</text>
</comment>
<dbReference type="PROSITE" id="PS01236">
    <property type="entry name" value="PDXT_SNO_1"/>
    <property type="match status" value="1"/>
</dbReference>
<evidence type="ECO:0000256" key="6">
    <source>
        <dbReference type="ARBA" id="ARBA00047992"/>
    </source>
</evidence>
<evidence type="ECO:0000256" key="8">
    <source>
        <dbReference type="ARBA" id="ARBA00054599"/>
    </source>
</evidence>
<evidence type="ECO:0000256" key="4">
    <source>
        <dbReference type="ARBA" id="ARBA00022962"/>
    </source>
</evidence>
<comment type="catalytic activity">
    <reaction evidence="7 10">
        <text>L-glutamine + H2O = L-glutamate + NH4(+)</text>
        <dbReference type="Rhea" id="RHEA:15889"/>
        <dbReference type="ChEBI" id="CHEBI:15377"/>
        <dbReference type="ChEBI" id="CHEBI:28938"/>
        <dbReference type="ChEBI" id="CHEBI:29985"/>
        <dbReference type="ChEBI" id="CHEBI:58359"/>
        <dbReference type="EC" id="3.5.1.2"/>
    </reaction>
</comment>